<comment type="caution">
    <text evidence="2">The sequence shown here is derived from an EMBL/GenBank/DDBJ whole genome shotgun (WGS) entry which is preliminary data.</text>
</comment>
<dbReference type="EMBL" id="CAJNOC010001638">
    <property type="protein sequence ID" value="CAF0880244.1"/>
    <property type="molecule type" value="Genomic_DNA"/>
</dbReference>
<protein>
    <recommendedName>
        <fullName evidence="1">MULE transposase domain-containing protein</fullName>
    </recommendedName>
</protein>
<dbReference type="InterPro" id="IPR018289">
    <property type="entry name" value="MULE_transposase_dom"/>
</dbReference>
<evidence type="ECO:0000259" key="1">
    <source>
        <dbReference type="Pfam" id="PF10551"/>
    </source>
</evidence>
<keyword evidence="3" id="KW-1185">Reference proteome</keyword>
<reference evidence="2" key="1">
    <citation type="submission" date="2021-02" db="EMBL/GenBank/DDBJ databases">
        <authorList>
            <person name="Nowell W R."/>
        </authorList>
    </citation>
    <scope>NUCLEOTIDE SEQUENCE</scope>
    <source>
        <strain evidence="2">Ploen Becks lab</strain>
    </source>
</reference>
<dbReference type="OrthoDB" id="10029846at2759"/>
<organism evidence="2 3">
    <name type="scientific">Brachionus calyciflorus</name>
    <dbReference type="NCBI Taxonomy" id="104777"/>
    <lineage>
        <taxon>Eukaryota</taxon>
        <taxon>Metazoa</taxon>
        <taxon>Spiralia</taxon>
        <taxon>Gnathifera</taxon>
        <taxon>Rotifera</taxon>
        <taxon>Eurotatoria</taxon>
        <taxon>Monogononta</taxon>
        <taxon>Pseudotrocha</taxon>
        <taxon>Ploima</taxon>
        <taxon>Brachionidae</taxon>
        <taxon>Brachionus</taxon>
    </lineage>
</organism>
<dbReference type="AlphaFoldDB" id="A0A813Y4R1"/>
<proteinExistence type="predicted"/>
<gene>
    <name evidence="2" type="ORF">OXX778_LOCUS10376</name>
</gene>
<name>A0A813Y4R1_9BILA</name>
<evidence type="ECO:0000313" key="3">
    <source>
        <dbReference type="Proteomes" id="UP000663879"/>
    </source>
</evidence>
<evidence type="ECO:0000313" key="2">
    <source>
        <dbReference type="EMBL" id="CAF0880244.1"/>
    </source>
</evidence>
<accession>A0A813Y4R1</accession>
<dbReference type="Proteomes" id="UP000663879">
    <property type="component" value="Unassembled WGS sequence"/>
</dbReference>
<sequence length="98" mass="11573">MMVHLSPNLNKQLYTVHAWFEEEMNLCCYLLVHKTNDIYQKAFTEFVSDAKDMGYTLQPKIIMIDFELAAIKAIRNVFPDCTTQGCYFHFIESIWKNI</sequence>
<feature type="domain" description="MULE transposase" evidence="1">
    <location>
        <begin position="23"/>
        <end position="92"/>
    </location>
</feature>
<dbReference type="Pfam" id="PF10551">
    <property type="entry name" value="MULE"/>
    <property type="match status" value="1"/>
</dbReference>